<sequence length="167" mass="19350">MKESSNRQAILLDGKAMEREDQQEERERRLGSVRMCVCVRARVSAQDGDATALYYVYLTPGLEPLKVGTWSWLPRYAREARSRTVERKRERERGVERRGMMRNLRINPQICHAKLRFTTPASGRAPRVREDEFSVSARETVMANCNVTLWSAFFQLSSEVSRCTLHP</sequence>
<dbReference type="EMBL" id="CM035408">
    <property type="protein sequence ID" value="KAH7441258.1"/>
    <property type="molecule type" value="Genomic_DNA"/>
</dbReference>
<dbReference type="Proteomes" id="UP000825935">
    <property type="component" value="Chromosome 3"/>
</dbReference>
<feature type="region of interest" description="Disordered" evidence="1">
    <location>
        <begin position="1"/>
        <end position="26"/>
    </location>
</feature>
<dbReference type="AlphaFoldDB" id="A0A8T2V2Q2"/>
<name>A0A8T2V2Q2_CERRI</name>
<gene>
    <name evidence="2" type="ORF">KP509_03G031100</name>
</gene>
<proteinExistence type="predicted"/>
<accession>A0A8T2V2Q2</accession>
<organism evidence="2 3">
    <name type="scientific">Ceratopteris richardii</name>
    <name type="common">Triangle waterfern</name>
    <dbReference type="NCBI Taxonomy" id="49495"/>
    <lineage>
        <taxon>Eukaryota</taxon>
        <taxon>Viridiplantae</taxon>
        <taxon>Streptophyta</taxon>
        <taxon>Embryophyta</taxon>
        <taxon>Tracheophyta</taxon>
        <taxon>Polypodiopsida</taxon>
        <taxon>Polypodiidae</taxon>
        <taxon>Polypodiales</taxon>
        <taxon>Pteridineae</taxon>
        <taxon>Pteridaceae</taxon>
        <taxon>Parkerioideae</taxon>
        <taxon>Ceratopteris</taxon>
    </lineage>
</organism>
<reference evidence="2" key="1">
    <citation type="submission" date="2021-08" db="EMBL/GenBank/DDBJ databases">
        <title>WGS assembly of Ceratopteris richardii.</title>
        <authorList>
            <person name="Marchant D.B."/>
            <person name="Chen G."/>
            <person name="Jenkins J."/>
            <person name="Shu S."/>
            <person name="Leebens-Mack J."/>
            <person name="Grimwood J."/>
            <person name="Schmutz J."/>
            <person name="Soltis P."/>
            <person name="Soltis D."/>
            <person name="Chen Z.-H."/>
        </authorList>
    </citation>
    <scope>NUCLEOTIDE SEQUENCE</scope>
    <source>
        <strain evidence="2">Whitten #5841</strain>
        <tissue evidence="2">Leaf</tissue>
    </source>
</reference>
<keyword evidence="3" id="KW-1185">Reference proteome</keyword>
<evidence type="ECO:0000256" key="1">
    <source>
        <dbReference type="SAM" id="MobiDB-lite"/>
    </source>
</evidence>
<protein>
    <submittedName>
        <fullName evidence="2">Uncharacterized protein</fullName>
    </submittedName>
</protein>
<evidence type="ECO:0000313" key="3">
    <source>
        <dbReference type="Proteomes" id="UP000825935"/>
    </source>
</evidence>
<feature type="compositionally biased region" description="Basic and acidic residues" evidence="1">
    <location>
        <begin position="15"/>
        <end position="26"/>
    </location>
</feature>
<evidence type="ECO:0000313" key="2">
    <source>
        <dbReference type="EMBL" id="KAH7441258.1"/>
    </source>
</evidence>
<comment type="caution">
    <text evidence="2">The sequence shown here is derived from an EMBL/GenBank/DDBJ whole genome shotgun (WGS) entry which is preliminary data.</text>
</comment>